<dbReference type="Proteomes" id="UP001139516">
    <property type="component" value="Unassembled WGS sequence"/>
</dbReference>
<dbReference type="FunFam" id="3.30.310.50:FF:000001">
    <property type="entry name" value="Phosphoglucosamine mutase"/>
    <property type="match status" value="1"/>
</dbReference>
<keyword evidence="4 6" id="KW-0460">Magnesium</keyword>
<feature type="binding site" evidence="6">
    <location>
        <position position="250"/>
    </location>
    <ligand>
        <name>Mg(2+)</name>
        <dbReference type="ChEBI" id="CHEBI:18420"/>
    </ligand>
</feature>
<sequence length="455" mass="48111">MNAIPRPRSLFGTDGIRGTANRAPMDAATALRLGQAAGRFFNRGTHRHRVVIGKDTRLSGYMLEPALTAGFIGAGMDVVLVGPLPTPAIALLTRSLRADLGVMVSASHNPYEDNGIKLFGPDGLKLSDAQEAAIESLMDGPLEGTLVAPARLGRASRLEDAPGRYIEAAKASFPKRLSLEGLRIVVDCAHGAAYRVAPTVLWELGAEVVPIGVAPDGFNINKGCGSTAPAQLAELVRERRADLGIALDGDADRLVLVDEAGAIVDGDQILATIAASWQAKEQLRGGAVVATVMSNLGLERHLRDRGLGLLRTQVGDRYVGERMREAGCNLGGEQSGHVIMSDFATTGDGLIAALQVLAVLVEEQRPASAVCRRFTPLPQRLVNVRYAGASPLQDPAVEAEITAAEQRLGTRGRVLIRASGTEPVIRVMVEAEDESLVSRMAAELADAIRLKARAA</sequence>
<feature type="domain" description="Alpha-D-phosphohexomutase alpha/beta/alpha" evidence="12">
    <location>
        <begin position="265"/>
        <end position="373"/>
    </location>
</feature>
<evidence type="ECO:0000256" key="4">
    <source>
        <dbReference type="ARBA" id="ARBA00022842"/>
    </source>
</evidence>
<feature type="modified residue" description="Phosphoserine" evidence="6">
    <location>
        <position position="107"/>
    </location>
</feature>
<proteinExistence type="inferred from homology"/>
<feature type="binding site" evidence="6">
    <location>
        <position position="252"/>
    </location>
    <ligand>
        <name>Mg(2+)</name>
        <dbReference type="ChEBI" id="CHEBI:18420"/>
    </ligand>
</feature>
<dbReference type="InterPro" id="IPR005846">
    <property type="entry name" value="A-D-PHexomutase_a/b/a-III"/>
</dbReference>
<evidence type="ECO:0000256" key="6">
    <source>
        <dbReference type="HAMAP-Rule" id="MF_01554"/>
    </source>
</evidence>
<accession>A0A9X2BT67</accession>
<dbReference type="GO" id="GO:0004615">
    <property type="term" value="F:phosphomannomutase activity"/>
    <property type="evidence" value="ECO:0007669"/>
    <property type="project" value="TreeGrafter"/>
</dbReference>
<dbReference type="InterPro" id="IPR005844">
    <property type="entry name" value="A-D-PHexomutase_a/b/a-I"/>
</dbReference>
<feature type="binding site" description="via phosphate group" evidence="6">
    <location>
        <position position="107"/>
    </location>
    <ligand>
        <name>Mg(2+)</name>
        <dbReference type="ChEBI" id="CHEBI:18420"/>
    </ligand>
</feature>
<dbReference type="Gene3D" id="3.40.120.10">
    <property type="entry name" value="Alpha-D-Glucose-1,6-Bisphosphate, subunit A, domain 3"/>
    <property type="match status" value="3"/>
</dbReference>
<organism evidence="13 14">
    <name type="scientific">Roseomonas acroporae</name>
    <dbReference type="NCBI Taxonomy" id="2937791"/>
    <lineage>
        <taxon>Bacteria</taxon>
        <taxon>Pseudomonadati</taxon>
        <taxon>Pseudomonadota</taxon>
        <taxon>Alphaproteobacteria</taxon>
        <taxon>Acetobacterales</taxon>
        <taxon>Roseomonadaceae</taxon>
        <taxon>Roseomonas</taxon>
    </lineage>
</organism>
<dbReference type="NCBIfam" id="NF008139">
    <property type="entry name" value="PRK10887.1"/>
    <property type="match status" value="1"/>
</dbReference>
<dbReference type="PANTHER" id="PTHR42946:SF1">
    <property type="entry name" value="PHOSPHOGLUCOMUTASE (ALPHA-D-GLUCOSE-1,6-BISPHOSPHATE-DEPENDENT)"/>
    <property type="match status" value="1"/>
</dbReference>
<dbReference type="FunFam" id="3.40.120.10:FF:000001">
    <property type="entry name" value="Phosphoglucosamine mutase"/>
    <property type="match status" value="1"/>
</dbReference>
<dbReference type="InterPro" id="IPR016055">
    <property type="entry name" value="A-D-PHexomutase_a/b/a-I/II/III"/>
</dbReference>
<evidence type="ECO:0000259" key="11">
    <source>
        <dbReference type="Pfam" id="PF02879"/>
    </source>
</evidence>
<dbReference type="SUPFAM" id="SSF55957">
    <property type="entry name" value="Phosphoglucomutase, C-terminal domain"/>
    <property type="match status" value="1"/>
</dbReference>
<gene>
    <name evidence="6 13" type="primary">glmM</name>
    <name evidence="13" type="ORF">M0638_07920</name>
</gene>
<evidence type="ECO:0000256" key="3">
    <source>
        <dbReference type="ARBA" id="ARBA00022723"/>
    </source>
</evidence>
<evidence type="ECO:0000256" key="2">
    <source>
        <dbReference type="ARBA" id="ARBA00022553"/>
    </source>
</evidence>
<feature type="domain" description="Alpha-D-phosphohexomutase alpha/beta/alpha" evidence="10">
    <location>
        <begin position="9"/>
        <end position="139"/>
    </location>
</feature>
<feature type="domain" description="Alpha-D-phosphohexomutase C-terminal" evidence="9">
    <location>
        <begin position="381"/>
        <end position="447"/>
    </location>
</feature>
<comment type="caution">
    <text evidence="13">The sequence shown here is derived from an EMBL/GenBank/DDBJ whole genome shotgun (WGS) entry which is preliminary data.</text>
</comment>
<evidence type="ECO:0000313" key="14">
    <source>
        <dbReference type="Proteomes" id="UP001139516"/>
    </source>
</evidence>
<protein>
    <recommendedName>
        <fullName evidence="6 8">Phosphoglucosamine mutase</fullName>
        <ecNumber evidence="6 8">5.4.2.10</ecNumber>
    </recommendedName>
</protein>
<comment type="cofactor">
    <cofactor evidence="6">
        <name>Mg(2+)</name>
        <dbReference type="ChEBI" id="CHEBI:18420"/>
    </cofactor>
    <text evidence="6">Binds 1 Mg(2+) ion per subunit.</text>
</comment>
<dbReference type="EMBL" id="JALPRX010000029">
    <property type="protein sequence ID" value="MCK8784303.1"/>
    <property type="molecule type" value="Genomic_DNA"/>
</dbReference>
<dbReference type="GO" id="GO:0009252">
    <property type="term" value="P:peptidoglycan biosynthetic process"/>
    <property type="evidence" value="ECO:0007669"/>
    <property type="project" value="UniProtKB-ARBA"/>
</dbReference>
<comment type="similarity">
    <text evidence="1 6 7">Belongs to the phosphohexose mutase family.</text>
</comment>
<dbReference type="CDD" id="cd05802">
    <property type="entry name" value="GlmM"/>
    <property type="match status" value="1"/>
</dbReference>
<dbReference type="GO" id="GO:0008966">
    <property type="term" value="F:phosphoglucosamine mutase activity"/>
    <property type="evidence" value="ECO:0007669"/>
    <property type="project" value="UniProtKB-UniRule"/>
</dbReference>
<dbReference type="Pfam" id="PF02878">
    <property type="entry name" value="PGM_PMM_I"/>
    <property type="match status" value="1"/>
</dbReference>
<dbReference type="FunFam" id="3.40.120.10:FF:000003">
    <property type="entry name" value="Phosphoglucosamine mutase"/>
    <property type="match status" value="1"/>
</dbReference>
<keyword evidence="14" id="KW-1185">Reference proteome</keyword>
<evidence type="ECO:0000259" key="9">
    <source>
        <dbReference type="Pfam" id="PF00408"/>
    </source>
</evidence>
<dbReference type="RefSeq" id="WP_248666429.1">
    <property type="nucleotide sequence ID" value="NZ_JALPRX010000029.1"/>
</dbReference>
<keyword evidence="5 6" id="KW-0413">Isomerase</keyword>
<dbReference type="InterPro" id="IPR050060">
    <property type="entry name" value="Phosphoglucosamine_mutase"/>
</dbReference>
<dbReference type="InterPro" id="IPR016066">
    <property type="entry name" value="A-D-PHexomutase_CS"/>
</dbReference>
<reference evidence="13" key="1">
    <citation type="submission" date="2022-04" db="EMBL/GenBank/DDBJ databases">
        <title>Roseomonas acroporae sp. nov., isolated from coral Acropora digitifera.</title>
        <authorList>
            <person name="Sun H."/>
        </authorList>
    </citation>
    <scope>NUCLEOTIDE SEQUENCE</scope>
    <source>
        <strain evidence="13">NAR14</strain>
    </source>
</reference>
<evidence type="ECO:0000259" key="10">
    <source>
        <dbReference type="Pfam" id="PF02878"/>
    </source>
</evidence>
<dbReference type="HAMAP" id="MF_01554_B">
    <property type="entry name" value="GlmM_B"/>
    <property type="match status" value="1"/>
</dbReference>
<dbReference type="GO" id="GO:0005829">
    <property type="term" value="C:cytosol"/>
    <property type="evidence" value="ECO:0007669"/>
    <property type="project" value="TreeGrafter"/>
</dbReference>
<comment type="function">
    <text evidence="6 8">Catalyzes the conversion of glucosamine-6-phosphate to glucosamine-1-phosphate.</text>
</comment>
<dbReference type="Gene3D" id="3.30.310.50">
    <property type="entry name" value="Alpha-D-phosphohexomutase, C-terminal domain"/>
    <property type="match status" value="1"/>
</dbReference>
<dbReference type="SUPFAM" id="SSF53738">
    <property type="entry name" value="Phosphoglucomutase, first 3 domains"/>
    <property type="match status" value="3"/>
</dbReference>
<evidence type="ECO:0000259" key="12">
    <source>
        <dbReference type="Pfam" id="PF02880"/>
    </source>
</evidence>
<feature type="binding site" evidence="6">
    <location>
        <position position="248"/>
    </location>
    <ligand>
        <name>Mg(2+)</name>
        <dbReference type="ChEBI" id="CHEBI:18420"/>
    </ligand>
</feature>
<dbReference type="InterPro" id="IPR036900">
    <property type="entry name" value="A-D-PHexomutase_C_sf"/>
</dbReference>
<keyword evidence="3 6" id="KW-0479">Metal-binding</keyword>
<dbReference type="PRINTS" id="PR00509">
    <property type="entry name" value="PGMPMM"/>
</dbReference>
<feature type="domain" description="Alpha-D-phosphohexomutase alpha/beta/alpha" evidence="11">
    <location>
        <begin position="164"/>
        <end position="261"/>
    </location>
</feature>
<dbReference type="Pfam" id="PF00408">
    <property type="entry name" value="PGM_PMM_IV"/>
    <property type="match status" value="1"/>
</dbReference>
<dbReference type="InterPro" id="IPR006352">
    <property type="entry name" value="GlmM_bact"/>
</dbReference>
<dbReference type="NCBIfam" id="TIGR01455">
    <property type="entry name" value="glmM"/>
    <property type="match status" value="1"/>
</dbReference>
<evidence type="ECO:0000256" key="1">
    <source>
        <dbReference type="ARBA" id="ARBA00010231"/>
    </source>
</evidence>
<keyword evidence="2 6" id="KW-0597">Phosphoprotein</keyword>
<dbReference type="InterPro" id="IPR005845">
    <property type="entry name" value="A-D-PHexomutase_a/b/a-II"/>
</dbReference>
<comment type="PTM">
    <text evidence="6">Activated by phosphorylation.</text>
</comment>
<comment type="catalytic activity">
    <reaction evidence="6 8">
        <text>alpha-D-glucosamine 1-phosphate = D-glucosamine 6-phosphate</text>
        <dbReference type="Rhea" id="RHEA:23424"/>
        <dbReference type="ChEBI" id="CHEBI:58516"/>
        <dbReference type="ChEBI" id="CHEBI:58725"/>
        <dbReference type="EC" id="5.4.2.10"/>
    </reaction>
</comment>
<dbReference type="GO" id="GO:0005975">
    <property type="term" value="P:carbohydrate metabolic process"/>
    <property type="evidence" value="ECO:0007669"/>
    <property type="project" value="InterPro"/>
</dbReference>
<feature type="active site" description="Phosphoserine intermediate" evidence="6">
    <location>
        <position position="107"/>
    </location>
</feature>
<evidence type="ECO:0000256" key="8">
    <source>
        <dbReference type="RuleBase" id="RU004327"/>
    </source>
</evidence>
<dbReference type="GO" id="GO:0006048">
    <property type="term" value="P:UDP-N-acetylglucosamine biosynthetic process"/>
    <property type="evidence" value="ECO:0007669"/>
    <property type="project" value="TreeGrafter"/>
</dbReference>
<dbReference type="AlphaFoldDB" id="A0A9X2BT67"/>
<dbReference type="Pfam" id="PF02879">
    <property type="entry name" value="PGM_PMM_II"/>
    <property type="match status" value="1"/>
</dbReference>
<evidence type="ECO:0000256" key="5">
    <source>
        <dbReference type="ARBA" id="ARBA00023235"/>
    </source>
</evidence>
<dbReference type="InterPro" id="IPR005841">
    <property type="entry name" value="Alpha-D-phosphohexomutase_SF"/>
</dbReference>
<dbReference type="Pfam" id="PF02880">
    <property type="entry name" value="PGM_PMM_III"/>
    <property type="match status" value="1"/>
</dbReference>
<name>A0A9X2BT67_9PROT</name>
<evidence type="ECO:0000256" key="7">
    <source>
        <dbReference type="RuleBase" id="RU004326"/>
    </source>
</evidence>
<evidence type="ECO:0000313" key="13">
    <source>
        <dbReference type="EMBL" id="MCK8784303.1"/>
    </source>
</evidence>
<dbReference type="GO" id="GO:0000287">
    <property type="term" value="F:magnesium ion binding"/>
    <property type="evidence" value="ECO:0007669"/>
    <property type="project" value="UniProtKB-UniRule"/>
</dbReference>
<dbReference type="PANTHER" id="PTHR42946">
    <property type="entry name" value="PHOSPHOHEXOSE MUTASE"/>
    <property type="match status" value="1"/>
</dbReference>
<dbReference type="EC" id="5.4.2.10" evidence="6 8"/>
<dbReference type="PROSITE" id="PS00710">
    <property type="entry name" value="PGM_PMM"/>
    <property type="match status" value="1"/>
</dbReference>
<dbReference type="InterPro" id="IPR005843">
    <property type="entry name" value="A-D-PHexomutase_C"/>
</dbReference>